<dbReference type="EMBL" id="DVJS01000014">
    <property type="protein sequence ID" value="HIS96449.1"/>
    <property type="molecule type" value="Genomic_DNA"/>
</dbReference>
<evidence type="ECO:0000256" key="5">
    <source>
        <dbReference type="ARBA" id="ARBA00022643"/>
    </source>
</evidence>
<dbReference type="InterPro" id="IPR036188">
    <property type="entry name" value="FAD/NAD-bd_sf"/>
</dbReference>
<dbReference type="PANTHER" id="PTHR42917">
    <property type="entry name" value="2,4-DIENOYL-COA REDUCTASE"/>
    <property type="match status" value="1"/>
</dbReference>
<dbReference type="GO" id="GO:0046872">
    <property type="term" value="F:metal ion binding"/>
    <property type="evidence" value="ECO:0007669"/>
    <property type="project" value="UniProtKB-KW"/>
</dbReference>
<comment type="caution">
    <text evidence="12">The sequence shown here is derived from an EMBL/GenBank/DDBJ whole genome shotgun (WGS) entry which is preliminary data.</text>
</comment>
<keyword evidence="6" id="KW-0479">Metal-binding</keyword>
<dbReference type="GO" id="GO:0016491">
    <property type="term" value="F:oxidoreductase activity"/>
    <property type="evidence" value="ECO:0007669"/>
    <property type="project" value="UniProtKB-KW"/>
</dbReference>
<dbReference type="SUPFAM" id="SSF51395">
    <property type="entry name" value="FMN-linked oxidoreductases"/>
    <property type="match status" value="1"/>
</dbReference>
<dbReference type="Gene3D" id="3.20.20.70">
    <property type="entry name" value="Aldolase class I"/>
    <property type="match status" value="1"/>
</dbReference>
<dbReference type="PRINTS" id="PR00368">
    <property type="entry name" value="FADPNR"/>
</dbReference>
<evidence type="ECO:0000256" key="9">
    <source>
        <dbReference type="ARBA" id="ARBA00023014"/>
    </source>
</evidence>
<proteinExistence type="inferred from homology"/>
<keyword evidence="7" id="KW-0560">Oxidoreductase</keyword>
<keyword evidence="5" id="KW-0288">FMN</keyword>
<keyword evidence="8" id="KW-0408">Iron</keyword>
<dbReference type="AlphaFoldDB" id="A0A9D1G4B8"/>
<evidence type="ECO:0000256" key="6">
    <source>
        <dbReference type="ARBA" id="ARBA00022723"/>
    </source>
</evidence>
<dbReference type="PANTHER" id="PTHR42917:SF2">
    <property type="entry name" value="2,4-DIENOYL-COA REDUCTASE [(2E)-ENOYL-COA-PRODUCING]"/>
    <property type="match status" value="1"/>
</dbReference>
<name>A0A9D1G4B8_9FIRM</name>
<dbReference type="Proteomes" id="UP000886876">
    <property type="component" value="Unassembled WGS sequence"/>
</dbReference>
<evidence type="ECO:0000256" key="4">
    <source>
        <dbReference type="ARBA" id="ARBA00022630"/>
    </source>
</evidence>
<evidence type="ECO:0000256" key="1">
    <source>
        <dbReference type="ARBA" id="ARBA00001917"/>
    </source>
</evidence>
<evidence type="ECO:0000313" key="12">
    <source>
        <dbReference type="EMBL" id="HIS96449.1"/>
    </source>
</evidence>
<dbReference type="InterPro" id="IPR051793">
    <property type="entry name" value="NADH:flavin_oxidoreductase"/>
</dbReference>
<keyword evidence="9" id="KW-0411">Iron-sulfur</keyword>
<reference evidence="12" key="2">
    <citation type="journal article" date="2021" name="PeerJ">
        <title>Extensive microbial diversity within the chicken gut microbiome revealed by metagenomics and culture.</title>
        <authorList>
            <person name="Gilroy R."/>
            <person name="Ravi A."/>
            <person name="Getino M."/>
            <person name="Pursley I."/>
            <person name="Horton D.L."/>
            <person name="Alikhan N.F."/>
            <person name="Baker D."/>
            <person name="Gharbi K."/>
            <person name="Hall N."/>
            <person name="Watson M."/>
            <person name="Adriaenssens E.M."/>
            <person name="Foster-Nyarko E."/>
            <person name="Jarju S."/>
            <person name="Secka A."/>
            <person name="Antonio M."/>
            <person name="Oren A."/>
            <person name="Chaudhuri R.R."/>
            <person name="La Ragione R."/>
            <person name="Hildebrand F."/>
            <person name="Pallen M.J."/>
        </authorList>
    </citation>
    <scope>NUCLEOTIDE SEQUENCE</scope>
    <source>
        <strain evidence="12">ChiHecec3B27-6122</strain>
    </source>
</reference>
<accession>A0A9D1G4B8</accession>
<dbReference type="Pfam" id="PF07992">
    <property type="entry name" value="Pyr_redox_2"/>
    <property type="match status" value="1"/>
</dbReference>
<comment type="similarity">
    <text evidence="3">In the N-terminal section; belongs to the NADH:flavin oxidoreductase/NADH oxidase family.</text>
</comment>
<gene>
    <name evidence="12" type="ORF">IAD42_00575</name>
</gene>
<dbReference type="GO" id="GO:0051536">
    <property type="term" value="F:iron-sulfur cluster binding"/>
    <property type="evidence" value="ECO:0007669"/>
    <property type="project" value="UniProtKB-KW"/>
</dbReference>
<evidence type="ECO:0000256" key="8">
    <source>
        <dbReference type="ARBA" id="ARBA00023004"/>
    </source>
</evidence>
<comment type="cofactor">
    <cofactor evidence="2">
        <name>[4Fe-4S] cluster</name>
        <dbReference type="ChEBI" id="CHEBI:49883"/>
    </cofactor>
</comment>
<keyword evidence="4" id="KW-0285">Flavoprotein</keyword>
<evidence type="ECO:0000259" key="10">
    <source>
        <dbReference type="Pfam" id="PF00724"/>
    </source>
</evidence>
<evidence type="ECO:0000256" key="2">
    <source>
        <dbReference type="ARBA" id="ARBA00001966"/>
    </source>
</evidence>
<evidence type="ECO:0000256" key="3">
    <source>
        <dbReference type="ARBA" id="ARBA00011048"/>
    </source>
</evidence>
<evidence type="ECO:0000256" key="7">
    <source>
        <dbReference type="ARBA" id="ARBA00023002"/>
    </source>
</evidence>
<dbReference type="Pfam" id="PF00724">
    <property type="entry name" value="Oxidored_FMN"/>
    <property type="match status" value="1"/>
</dbReference>
<dbReference type="Gene3D" id="3.40.50.720">
    <property type="entry name" value="NAD(P)-binding Rossmann-like Domain"/>
    <property type="match status" value="1"/>
</dbReference>
<evidence type="ECO:0000259" key="11">
    <source>
        <dbReference type="Pfam" id="PF07992"/>
    </source>
</evidence>
<evidence type="ECO:0000313" key="13">
    <source>
        <dbReference type="Proteomes" id="UP000886876"/>
    </source>
</evidence>
<dbReference type="InterPro" id="IPR023753">
    <property type="entry name" value="FAD/NAD-binding_dom"/>
</dbReference>
<feature type="domain" description="NADH:flavin oxidoreductase/NADH oxidase N-terminal" evidence="10">
    <location>
        <begin position="12"/>
        <end position="368"/>
    </location>
</feature>
<dbReference type="InterPro" id="IPR001155">
    <property type="entry name" value="OxRdtase_FMN_N"/>
</dbReference>
<comment type="cofactor">
    <cofactor evidence="1">
        <name>FMN</name>
        <dbReference type="ChEBI" id="CHEBI:58210"/>
    </cofactor>
</comment>
<dbReference type="SUPFAM" id="SSF51905">
    <property type="entry name" value="FAD/NAD(P)-binding domain"/>
    <property type="match status" value="1"/>
</dbReference>
<protein>
    <submittedName>
        <fullName evidence="12">FAD-dependent oxidoreductase</fullName>
    </submittedName>
</protein>
<dbReference type="GO" id="GO:0010181">
    <property type="term" value="F:FMN binding"/>
    <property type="evidence" value="ECO:0007669"/>
    <property type="project" value="InterPro"/>
</dbReference>
<sequence>MKSNTENKYAALFEPMNIGKLQVANRVILCAMGGTAPIVDNLYNKNPEQFYMNCARHGAGLIIPGLSILTDKWGRPGWLDEAGDVFRGPLKEFMCQLHEETETKFILQLGAGMGRGLRANFGLTLPYFNYSNAMVAPSDGMPNVFAPELKHRALTKDEIHKLVEVMINSAELAKEAGCDGVEIHAIHEGYLLDQFSISNYNHRTDEYGGSLENRLRISTEMISGIKKRCGKDFPVLMRYSVASKTAGFNKSVLPGEDYVEWGRSLEESISVVRMLEEAGLDALDCDNGTYDSWHWAHPPTYMPQGCNLPEAAYIKNFTKMPVFVSGKMGDPDVALEAVATGKIDAVALARPFLADNEWVSKVREGRVDDIRPCIGCHNGCFGRLTRGLNVSCALNPSSLQEDKYRLKETEAKKKVIVAGGGVGGMEAARLCKLRGFDVALYEAGDRLGGAFRAAATPDFKDDDKKLLAWYDKQLADLDIPVHLNTVVDNELIEKVKADAVIIATGGAKKRIPIPGCDQPHVCDAKEYLLEDRQVGGNVTVIGGGLTGCEVAYTLAKQGKNVSLIELMPDILQVADLCKVNSDMLRDLLRFHNVQVYTGAATKEIGGDYVKFEKDGETSVIAADNVIMAIGYDPRPIEVTVPGVKTYVIGDADHIANLLNSVWGAAEAVNDL</sequence>
<reference evidence="12" key="1">
    <citation type="submission" date="2020-10" db="EMBL/GenBank/DDBJ databases">
        <authorList>
            <person name="Gilroy R."/>
        </authorList>
    </citation>
    <scope>NUCLEOTIDE SEQUENCE</scope>
    <source>
        <strain evidence="12">ChiHecec3B27-6122</strain>
    </source>
</reference>
<dbReference type="Gene3D" id="3.50.50.60">
    <property type="entry name" value="FAD/NAD(P)-binding domain"/>
    <property type="match status" value="1"/>
</dbReference>
<feature type="domain" description="FAD/NAD(P)-binding" evidence="11">
    <location>
        <begin position="413"/>
        <end position="637"/>
    </location>
</feature>
<dbReference type="InterPro" id="IPR013785">
    <property type="entry name" value="Aldolase_TIM"/>
</dbReference>
<organism evidence="12 13">
    <name type="scientific">Candidatus Scatomorpha pullistercoris</name>
    <dbReference type="NCBI Taxonomy" id="2840929"/>
    <lineage>
        <taxon>Bacteria</taxon>
        <taxon>Bacillati</taxon>
        <taxon>Bacillota</taxon>
        <taxon>Clostridia</taxon>
        <taxon>Eubacteriales</taxon>
        <taxon>Candidatus Scatomorpha</taxon>
    </lineage>
</organism>